<dbReference type="EMBL" id="CAWUPB010001194">
    <property type="protein sequence ID" value="CAK7353430.1"/>
    <property type="molecule type" value="Genomic_DNA"/>
</dbReference>
<dbReference type="GO" id="GO:0016567">
    <property type="term" value="P:protein ubiquitination"/>
    <property type="evidence" value="ECO:0007669"/>
    <property type="project" value="TreeGrafter"/>
</dbReference>
<sequence>MTMRFSSPKFRCDQLFSLGKTYIKHAHGKGWSGMMFRDFLCRICPKLQVFKCSRGDGGSELLFENTFDCVMYCFYNRLKALEFRMLHCSYTYISSCFDDSSLGVLLIGLWSYVSKKAHGVFACLDRMLNMPSEVLESFLNLFRCADIAMGEVDIRSVGSQQIGPFQQMGSGSQHFNGNCIFSEESSNMETSKVLDKGLMEYGYGSFPVCKVGIVACHYTGLIRCALSSDVCTTGEGNNINVDYKHRHDMPRHEIKQVICSLCGTEQEVQQVCINCGVCMGKYFCETCKLFDDDASKKQYHCDGCGICRIGGRENFFHCYKCGCCYSILLKNSHPCVEGAMHHDCPVCFESIKLVTVTDMLALFARSRFVICPRFGSFAMIVESPQKCNTMW</sequence>
<dbReference type="Proteomes" id="UP001314170">
    <property type="component" value="Unassembled WGS sequence"/>
</dbReference>
<accession>A0AAV1SLQ5</accession>
<evidence type="ECO:0000313" key="8">
    <source>
        <dbReference type="Proteomes" id="UP001314170"/>
    </source>
</evidence>
<evidence type="ECO:0000313" key="7">
    <source>
        <dbReference type="EMBL" id="CAK7353430.1"/>
    </source>
</evidence>
<dbReference type="SUPFAM" id="SSF161219">
    <property type="entry name" value="CHY zinc finger-like"/>
    <property type="match status" value="1"/>
</dbReference>
<dbReference type="InterPro" id="IPR008913">
    <property type="entry name" value="Znf_CHY"/>
</dbReference>
<dbReference type="GO" id="GO:0008270">
    <property type="term" value="F:zinc ion binding"/>
    <property type="evidence" value="ECO:0007669"/>
    <property type="project" value="UniProtKB-KW"/>
</dbReference>
<dbReference type="InterPro" id="IPR017921">
    <property type="entry name" value="Znf_CTCHY"/>
</dbReference>
<feature type="domain" description="CTCHY-type" evidence="6">
    <location>
        <begin position="279"/>
        <end position="343"/>
    </location>
</feature>
<proteinExistence type="predicted"/>
<dbReference type="GO" id="GO:0006511">
    <property type="term" value="P:ubiquitin-dependent protein catabolic process"/>
    <property type="evidence" value="ECO:0007669"/>
    <property type="project" value="TreeGrafter"/>
</dbReference>
<keyword evidence="1" id="KW-0479">Metal-binding</keyword>
<dbReference type="InterPro" id="IPR037274">
    <property type="entry name" value="Znf_CHY_sf"/>
</dbReference>
<feature type="domain" description="CHY-type" evidence="5">
    <location>
        <begin position="196"/>
        <end position="277"/>
    </location>
</feature>
<dbReference type="GO" id="GO:0061630">
    <property type="term" value="F:ubiquitin protein ligase activity"/>
    <property type="evidence" value="ECO:0007669"/>
    <property type="project" value="TreeGrafter"/>
</dbReference>
<dbReference type="SUPFAM" id="SSF161245">
    <property type="entry name" value="Zinc hairpin stack"/>
    <property type="match status" value="1"/>
</dbReference>
<evidence type="ECO:0000256" key="4">
    <source>
        <dbReference type="PROSITE-ProRule" id="PRU00601"/>
    </source>
</evidence>
<evidence type="ECO:0000256" key="2">
    <source>
        <dbReference type="ARBA" id="ARBA00022771"/>
    </source>
</evidence>
<dbReference type="PANTHER" id="PTHR21319">
    <property type="entry name" value="RING FINGER AND CHY ZINC FINGER DOMAIN-CONTAINING PROTEIN 1"/>
    <property type="match status" value="1"/>
</dbReference>
<keyword evidence="8" id="KW-1185">Reference proteome</keyword>
<evidence type="ECO:0000256" key="1">
    <source>
        <dbReference type="ARBA" id="ARBA00022723"/>
    </source>
</evidence>
<keyword evidence="3" id="KW-0862">Zinc</keyword>
<dbReference type="PANTHER" id="PTHR21319:SF53">
    <property type="entry name" value="RING FINGER AND CHY ZINC FINGER DOMAIN-CONTAINING PROTEIN 1"/>
    <property type="match status" value="1"/>
</dbReference>
<organism evidence="7 8">
    <name type="scientific">Dovyalis caffra</name>
    <dbReference type="NCBI Taxonomy" id="77055"/>
    <lineage>
        <taxon>Eukaryota</taxon>
        <taxon>Viridiplantae</taxon>
        <taxon>Streptophyta</taxon>
        <taxon>Embryophyta</taxon>
        <taxon>Tracheophyta</taxon>
        <taxon>Spermatophyta</taxon>
        <taxon>Magnoliopsida</taxon>
        <taxon>eudicotyledons</taxon>
        <taxon>Gunneridae</taxon>
        <taxon>Pentapetalae</taxon>
        <taxon>rosids</taxon>
        <taxon>fabids</taxon>
        <taxon>Malpighiales</taxon>
        <taxon>Salicaceae</taxon>
        <taxon>Flacourtieae</taxon>
        <taxon>Dovyalis</taxon>
    </lineage>
</organism>
<dbReference type="PROSITE" id="PS51270">
    <property type="entry name" value="ZF_CTCHY"/>
    <property type="match status" value="1"/>
</dbReference>
<comment type="caution">
    <text evidence="7">The sequence shown here is derived from an EMBL/GenBank/DDBJ whole genome shotgun (WGS) entry which is preliminary data.</text>
</comment>
<dbReference type="GO" id="GO:0005634">
    <property type="term" value="C:nucleus"/>
    <property type="evidence" value="ECO:0007669"/>
    <property type="project" value="TreeGrafter"/>
</dbReference>
<evidence type="ECO:0008006" key="9">
    <source>
        <dbReference type="Google" id="ProtNLM"/>
    </source>
</evidence>
<keyword evidence="2 4" id="KW-0863">Zinc-finger</keyword>
<gene>
    <name evidence="7" type="ORF">DCAF_LOCUS24724</name>
</gene>
<evidence type="ECO:0000259" key="6">
    <source>
        <dbReference type="PROSITE" id="PS51270"/>
    </source>
</evidence>
<dbReference type="AlphaFoldDB" id="A0AAV1SLQ5"/>
<protein>
    <recommendedName>
        <fullName evidence="9">CTCHY-type domain-containing protein</fullName>
    </recommendedName>
</protein>
<dbReference type="InterPro" id="IPR037275">
    <property type="entry name" value="Znf_CTCHY_sf"/>
</dbReference>
<name>A0AAV1SLQ5_9ROSI</name>
<evidence type="ECO:0000259" key="5">
    <source>
        <dbReference type="PROSITE" id="PS51266"/>
    </source>
</evidence>
<evidence type="ECO:0000256" key="3">
    <source>
        <dbReference type="ARBA" id="ARBA00022833"/>
    </source>
</evidence>
<reference evidence="7 8" key="1">
    <citation type="submission" date="2024-01" db="EMBL/GenBank/DDBJ databases">
        <authorList>
            <person name="Waweru B."/>
        </authorList>
    </citation>
    <scope>NUCLEOTIDE SEQUENCE [LARGE SCALE GENOMIC DNA]</scope>
</reference>
<dbReference type="PROSITE" id="PS51266">
    <property type="entry name" value="ZF_CHY"/>
    <property type="match status" value="1"/>
</dbReference>